<protein>
    <submittedName>
        <fullName evidence="7">Two-component response regulator, YesN/AraC family, consists of REC and AraC-type DNA-binding domains</fullName>
    </submittedName>
</protein>
<accession>A0A1I2HAY9</accession>
<dbReference type="InterPro" id="IPR018060">
    <property type="entry name" value="HTH_AraC"/>
</dbReference>
<dbReference type="EMBL" id="FONN01000021">
    <property type="protein sequence ID" value="SFF26543.1"/>
    <property type="molecule type" value="Genomic_DNA"/>
</dbReference>
<sequence>MGIRRFAEGWGKGKRAEAAARLRGSYFRRSLALVLLIACIPGLVMGIVMHKSITVKMENVLQRLHHEQIEQRARTIDEQLSALELSFSQWAFDPVFDNRLRQLDFVYKYKQVHELYRTLLIMNNSHTLVNRAELFLLYPQPLVMKPDRYDFIDDLDKIEQYKALLRQPVGAYWTRSFDGKAPMLVNRLPGGEEKPLGIVTTTLNENKLNRLLDTLTPYAEGETFLLDSDGSWLMNGSEPASPLAAKLREVYLQHRGSDESLRVEYGEEAYSVSYGSFRRLGTDWIYVSAAPMTAVIAPSLLISRFILAVSAGGLLLALALSWIGSLRIYSPVASLLARLIGDKRSGGGLRQREEGRDELGALERRWRGMERERETLRSRLEHHIPVIRESFLLQLTQGHLPELAEAELRERLQQLGGAAAQDGGSWAAMVVQFRGGGFGGGEPSSRQSEGDIASLAVSELLSQLTERRGYAAEQLHFHDGSIGLLLTLPKLEADSASAAREQEADQQADQQADDEPYGSERNAGEPYADEQHKQLLGLASELTAQMEQTLGLRLTVVVAGTVLELRRVPTLFEKAKLTLRHRLLASTQTVIDLAQQEQQTSDADSPYPFALENDIVYAIRSGNGEEAMEGISGFIGELASEDTGEAAGEQAVRYRLLQLLGTIQHAMMQAGANPVQLFEGRLLLDELQQLNHTHDVLWWFRHQVVDVFIREVAGKQEKQIQQVIYKMKEHVDNEYASVLSLEALADAYGMNSYTLSRSFKQAFDCNFIDYLTTVRLNHAKELLLHSDLKMNEIAELVGYQPSYFNRTFKKSEGITPSRYRDVVRNAGERPRLHSLGQGK</sequence>
<keyword evidence="5" id="KW-0472">Membrane</keyword>
<keyword evidence="1" id="KW-0805">Transcription regulation</keyword>
<gene>
    <name evidence="7" type="ORF">SAMN04487969_12153</name>
</gene>
<evidence type="ECO:0000256" key="1">
    <source>
        <dbReference type="ARBA" id="ARBA00023015"/>
    </source>
</evidence>
<dbReference type="RefSeq" id="WP_046229499.1">
    <property type="nucleotide sequence ID" value="NZ_FONN01000021.1"/>
</dbReference>
<feature type="compositionally biased region" description="Low complexity" evidence="4">
    <location>
        <begin position="495"/>
        <end position="510"/>
    </location>
</feature>
<dbReference type="PANTHER" id="PTHR43280:SF28">
    <property type="entry name" value="HTH-TYPE TRANSCRIPTIONAL ACTIVATOR RHAS"/>
    <property type="match status" value="1"/>
</dbReference>
<dbReference type="Proteomes" id="UP000183410">
    <property type="component" value="Unassembled WGS sequence"/>
</dbReference>
<keyword evidence="8" id="KW-1185">Reference proteome</keyword>
<organism evidence="7 8">
    <name type="scientific">Paenibacillus algorifonticola</name>
    <dbReference type="NCBI Taxonomy" id="684063"/>
    <lineage>
        <taxon>Bacteria</taxon>
        <taxon>Bacillati</taxon>
        <taxon>Bacillota</taxon>
        <taxon>Bacilli</taxon>
        <taxon>Bacillales</taxon>
        <taxon>Paenibacillaceae</taxon>
        <taxon>Paenibacillus</taxon>
    </lineage>
</organism>
<feature type="transmembrane region" description="Helical" evidence="5">
    <location>
        <begin position="308"/>
        <end position="329"/>
    </location>
</feature>
<evidence type="ECO:0000313" key="7">
    <source>
        <dbReference type="EMBL" id="SFF26543.1"/>
    </source>
</evidence>
<keyword evidence="5" id="KW-1133">Transmembrane helix</keyword>
<name>A0A1I2HAY9_9BACL</name>
<dbReference type="GO" id="GO:0003700">
    <property type="term" value="F:DNA-binding transcription factor activity"/>
    <property type="evidence" value="ECO:0007669"/>
    <property type="project" value="InterPro"/>
</dbReference>
<dbReference type="PANTHER" id="PTHR43280">
    <property type="entry name" value="ARAC-FAMILY TRANSCRIPTIONAL REGULATOR"/>
    <property type="match status" value="1"/>
</dbReference>
<evidence type="ECO:0000259" key="6">
    <source>
        <dbReference type="PROSITE" id="PS01124"/>
    </source>
</evidence>
<dbReference type="PROSITE" id="PS00041">
    <property type="entry name" value="HTH_ARAC_FAMILY_1"/>
    <property type="match status" value="1"/>
</dbReference>
<dbReference type="GO" id="GO:0043565">
    <property type="term" value="F:sequence-specific DNA binding"/>
    <property type="evidence" value="ECO:0007669"/>
    <property type="project" value="InterPro"/>
</dbReference>
<dbReference type="InterPro" id="IPR018062">
    <property type="entry name" value="HTH_AraC-typ_CS"/>
</dbReference>
<feature type="transmembrane region" description="Helical" evidence="5">
    <location>
        <begin position="31"/>
        <end position="49"/>
    </location>
</feature>
<dbReference type="Pfam" id="PF12833">
    <property type="entry name" value="HTH_18"/>
    <property type="match status" value="1"/>
</dbReference>
<evidence type="ECO:0000256" key="2">
    <source>
        <dbReference type="ARBA" id="ARBA00023125"/>
    </source>
</evidence>
<dbReference type="Gene3D" id="3.30.450.20">
    <property type="entry name" value="PAS domain"/>
    <property type="match status" value="1"/>
</dbReference>
<dbReference type="SUPFAM" id="SSF46689">
    <property type="entry name" value="Homeodomain-like"/>
    <property type="match status" value="2"/>
</dbReference>
<keyword evidence="3" id="KW-0804">Transcription</keyword>
<feature type="domain" description="HTH araC/xylS-type" evidence="6">
    <location>
        <begin position="721"/>
        <end position="822"/>
    </location>
</feature>
<feature type="transmembrane region" description="Helical" evidence="5">
    <location>
        <begin position="284"/>
        <end position="302"/>
    </location>
</feature>
<dbReference type="SMART" id="SM00342">
    <property type="entry name" value="HTH_ARAC"/>
    <property type="match status" value="1"/>
</dbReference>
<evidence type="ECO:0000256" key="3">
    <source>
        <dbReference type="ARBA" id="ARBA00023163"/>
    </source>
</evidence>
<evidence type="ECO:0000256" key="4">
    <source>
        <dbReference type="SAM" id="MobiDB-lite"/>
    </source>
</evidence>
<dbReference type="Gene3D" id="1.10.10.60">
    <property type="entry name" value="Homeodomain-like"/>
    <property type="match status" value="2"/>
</dbReference>
<proteinExistence type="predicted"/>
<dbReference type="AlphaFoldDB" id="A0A1I2HAY9"/>
<feature type="region of interest" description="Disordered" evidence="4">
    <location>
        <begin position="495"/>
        <end position="525"/>
    </location>
</feature>
<evidence type="ECO:0000313" key="8">
    <source>
        <dbReference type="Proteomes" id="UP000183410"/>
    </source>
</evidence>
<keyword evidence="5" id="KW-0812">Transmembrane</keyword>
<evidence type="ECO:0000256" key="5">
    <source>
        <dbReference type="SAM" id="Phobius"/>
    </source>
</evidence>
<reference evidence="8" key="1">
    <citation type="submission" date="2016-10" db="EMBL/GenBank/DDBJ databases">
        <authorList>
            <person name="Varghese N."/>
            <person name="Submissions S."/>
        </authorList>
    </citation>
    <scope>NUCLEOTIDE SEQUENCE [LARGE SCALE GENOMIC DNA]</scope>
    <source>
        <strain evidence="8">CGMCC 1.10223</strain>
    </source>
</reference>
<dbReference type="OrthoDB" id="9816335at2"/>
<dbReference type="PROSITE" id="PS01124">
    <property type="entry name" value="HTH_ARAC_FAMILY_2"/>
    <property type="match status" value="1"/>
</dbReference>
<dbReference type="InterPro" id="IPR009057">
    <property type="entry name" value="Homeodomain-like_sf"/>
</dbReference>
<keyword evidence="2 7" id="KW-0238">DNA-binding</keyword>